<evidence type="ECO:0000256" key="2">
    <source>
        <dbReference type="ARBA" id="ARBA00022730"/>
    </source>
</evidence>
<dbReference type="InterPro" id="IPR035987">
    <property type="entry name" value="Ribosomal_uS8_sf"/>
</dbReference>
<organism evidence="6">
    <name type="scientific">marine metagenome</name>
    <dbReference type="NCBI Taxonomy" id="408172"/>
    <lineage>
        <taxon>unclassified sequences</taxon>
        <taxon>metagenomes</taxon>
        <taxon>ecological metagenomes</taxon>
    </lineage>
</organism>
<dbReference type="FunFam" id="3.30.1490.10:FF:000001">
    <property type="entry name" value="30S ribosomal protein S8"/>
    <property type="match status" value="1"/>
</dbReference>
<evidence type="ECO:0000256" key="4">
    <source>
        <dbReference type="ARBA" id="ARBA00022980"/>
    </source>
</evidence>
<dbReference type="Pfam" id="PF00410">
    <property type="entry name" value="Ribosomal_S8"/>
    <property type="match status" value="1"/>
</dbReference>
<dbReference type="NCBIfam" id="NF001109">
    <property type="entry name" value="PRK00136.1"/>
    <property type="match status" value="1"/>
</dbReference>
<dbReference type="PANTHER" id="PTHR11758">
    <property type="entry name" value="40S RIBOSOMAL PROTEIN S15A"/>
    <property type="match status" value="1"/>
</dbReference>
<evidence type="ECO:0000256" key="1">
    <source>
        <dbReference type="ARBA" id="ARBA00006471"/>
    </source>
</evidence>
<dbReference type="GO" id="GO:0003735">
    <property type="term" value="F:structural constituent of ribosome"/>
    <property type="evidence" value="ECO:0007669"/>
    <property type="project" value="InterPro"/>
</dbReference>
<dbReference type="PROSITE" id="PS00053">
    <property type="entry name" value="RIBOSOMAL_S8"/>
    <property type="match status" value="1"/>
</dbReference>
<dbReference type="GO" id="GO:0005737">
    <property type="term" value="C:cytoplasm"/>
    <property type="evidence" value="ECO:0007669"/>
    <property type="project" value="UniProtKB-ARBA"/>
</dbReference>
<dbReference type="GO" id="GO:1990904">
    <property type="term" value="C:ribonucleoprotein complex"/>
    <property type="evidence" value="ECO:0007669"/>
    <property type="project" value="UniProtKB-KW"/>
</dbReference>
<evidence type="ECO:0000313" key="6">
    <source>
        <dbReference type="EMBL" id="SVA08124.1"/>
    </source>
</evidence>
<keyword evidence="3" id="KW-0694">RNA-binding</keyword>
<dbReference type="GO" id="GO:0019843">
    <property type="term" value="F:rRNA binding"/>
    <property type="evidence" value="ECO:0007669"/>
    <property type="project" value="UniProtKB-KW"/>
</dbReference>
<dbReference type="Gene3D" id="3.30.1370.30">
    <property type="match status" value="1"/>
</dbReference>
<dbReference type="Gene3D" id="3.30.1490.10">
    <property type="match status" value="1"/>
</dbReference>
<keyword evidence="2" id="KW-0699">rRNA-binding</keyword>
<dbReference type="EMBL" id="UINC01003648">
    <property type="protein sequence ID" value="SVA08124.1"/>
    <property type="molecule type" value="Genomic_DNA"/>
</dbReference>
<sequence length="134" mass="14698">MTMTDPVADMLTRIRNANQAMHEGVAMPSSKQKVALAGLLKAEGYIADFSVANADRTPGEVLSITMKYTDARERVISGLRRVSKPGLRVYSKSNRIPRVLGGLGVAVISTSKGLMSDREARRRRMGGEILCYVW</sequence>
<reference evidence="6" key="1">
    <citation type="submission" date="2018-05" db="EMBL/GenBank/DDBJ databases">
        <authorList>
            <person name="Lanie J.A."/>
            <person name="Ng W.-L."/>
            <person name="Kazmierczak K.M."/>
            <person name="Andrzejewski T.M."/>
            <person name="Davidsen T.M."/>
            <person name="Wayne K.J."/>
            <person name="Tettelin H."/>
            <person name="Glass J.I."/>
            <person name="Rusch D."/>
            <person name="Podicherti R."/>
            <person name="Tsui H.-C.T."/>
            <person name="Winkler M.E."/>
        </authorList>
    </citation>
    <scope>NUCLEOTIDE SEQUENCE</scope>
</reference>
<dbReference type="InterPro" id="IPR047863">
    <property type="entry name" value="Ribosomal_uS8_CS"/>
</dbReference>
<name>A0A381SXK7_9ZZZZ</name>
<dbReference type="HAMAP" id="MF_01302_B">
    <property type="entry name" value="Ribosomal_uS8_B"/>
    <property type="match status" value="1"/>
</dbReference>
<evidence type="ECO:0000256" key="5">
    <source>
        <dbReference type="ARBA" id="ARBA00023274"/>
    </source>
</evidence>
<dbReference type="InterPro" id="IPR000630">
    <property type="entry name" value="Ribosomal_uS8"/>
</dbReference>
<keyword evidence="4" id="KW-0689">Ribosomal protein</keyword>
<evidence type="ECO:0000256" key="3">
    <source>
        <dbReference type="ARBA" id="ARBA00022884"/>
    </source>
</evidence>
<comment type="similarity">
    <text evidence="1">Belongs to the universal ribosomal protein uS8 family.</text>
</comment>
<proteinExistence type="inferred from homology"/>
<accession>A0A381SXK7</accession>
<dbReference type="FunFam" id="3.30.1370.30:FF:000002">
    <property type="entry name" value="30S ribosomal protein S8"/>
    <property type="match status" value="1"/>
</dbReference>
<dbReference type="GO" id="GO:0005840">
    <property type="term" value="C:ribosome"/>
    <property type="evidence" value="ECO:0007669"/>
    <property type="project" value="UniProtKB-KW"/>
</dbReference>
<gene>
    <name evidence="6" type="ORF">METZ01_LOCUS60978</name>
</gene>
<protein>
    <recommendedName>
        <fullName evidence="7">30S ribosomal protein S8</fullName>
    </recommendedName>
</protein>
<evidence type="ECO:0008006" key="7">
    <source>
        <dbReference type="Google" id="ProtNLM"/>
    </source>
</evidence>
<dbReference type="GO" id="GO:0006412">
    <property type="term" value="P:translation"/>
    <property type="evidence" value="ECO:0007669"/>
    <property type="project" value="InterPro"/>
</dbReference>
<dbReference type="AlphaFoldDB" id="A0A381SXK7"/>
<dbReference type="SUPFAM" id="SSF56047">
    <property type="entry name" value="Ribosomal protein S8"/>
    <property type="match status" value="1"/>
</dbReference>
<keyword evidence="5" id="KW-0687">Ribonucleoprotein</keyword>